<evidence type="ECO:0000259" key="17">
    <source>
        <dbReference type="Pfam" id="PF02879"/>
    </source>
</evidence>
<dbReference type="PROSITE" id="PS00710">
    <property type="entry name" value="PGM_PMM"/>
    <property type="match status" value="1"/>
</dbReference>
<feature type="domain" description="Alpha-D-phosphohexomutase alpha/beta/alpha" evidence="18">
    <location>
        <begin position="291"/>
        <end position="402"/>
    </location>
</feature>
<dbReference type="GO" id="GO:0000287">
    <property type="term" value="F:magnesium ion binding"/>
    <property type="evidence" value="ECO:0007669"/>
    <property type="project" value="InterPro"/>
</dbReference>
<reference evidence="20" key="1">
    <citation type="submission" date="2016-10" db="EMBL/GenBank/DDBJ databases">
        <authorList>
            <person name="Varghese N."/>
            <person name="Submissions S."/>
        </authorList>
    </citation>
    <scope>NUCLEOTIDE SEQUENCE [LARGE SCALE GENOMIC DNA]</scope>
    <source>
        <strain evidence="20">DSM 3669</strain>
    </source>
</reference>
<dbReference type="GO" id="GO:0004614">
    <property type="term" value="F:phosphoglucomutase activity"/>
    <property type="evidence" value="ECO:0007669"/>
    <property type="project" value="UniProtKB-EC"/>
</dbReference>
<dbReference type="EC" id="5.4.2.2" evidence="6"/>
<evidence type="ECO:0000256" key="5">
    <source>
        <dbReference type="ARBA" id="ARBA00010231"/>
    </source>
</evidence>
<dbReference type="InterPro" id="IPR005844">
    <property type="entry name" value="A-D-PHexomutase_a/b/a-I"/>
</dbReference>
<comment type="pathway">
    <text evidence="4">Lipid metabolism.</text>
</comment>
<evidence type="ECO:0000256" key="2">
    <source>
        <dbReference type="ARBA" id="ARBA00001946"/>
    </source>
</evidence>
<keyword evidence="7" id="KW-0597">Phosphoprotein</keyword>
<proteinExistence type="inferred from homology"/>
<dbReference type="Pfam" id="PF02879">
    <property type="entry name" value="PGM_PMM_II"/>
    <property type="match status" value="1"/>
</dbReference>
<evidence type="ECO:0000256" key="1">
    <source>
        <dbReference type="ARBA" id="ARBA00000443"/>
    </source>
</evidence>
<evidence type="ECO:0000259" key="15">
    <source>
        <dbReference type="Pfam" id="PF00408"/>
    </source>
</evidence>
<gene>
    <name evidence="19" type="ORF">SAMN05660706_10980</name>
</gene>
<protein>
    <recommendedName>
        <fullName evidence="11">Phosphoglucomutase</fullName>
        <ecNumber evidence="6">5.4.2.2</ecNumber>
    </recommendedName>
    <alternativeName>
        <fullName evidence="13">Alpha-phosphoglucomutase</fullName>
    </alternativeName>
    <alternativeName>
        <fullName evidence="12">Glucose phosphomutase</fullName>
    </alternativeName>
</protein>
<dbReference type="GO" id="GO:0008973">
    <property type="term" value="F:phosphopentomutase activity"/>
    <property type="evidence" value="ECO:0007669"/>
    <property type="project" value="TreeGrafter"/>
</dbReference>
<dbReference type="Pfam" id="PF02880">
    <property type="entry name" value="PGM_PMM_III"/>
    <property type="match status" value="1"/>
</dbReference>
<comment type="similarity">
    <text evidence="5 14">Belongs to the phosphohexose mutase family.</text>
</comment>
<evidence type="ECO:0000256" key="8">
    <source>
        <dbReference type="ARBA" id="ARBA00022723"/>
    </source>
</evidence>
<dbReference type="Gene3D" id="3.30.310.50">
    <property type="entry name" value="Alpha-D-phosphohexomutase, C-terminal domain"/>
    <property type="match status" value="1"/>
</dbReference>
<dbReference type="Gene3D" id="3.40.120.10">
    <property type="entry name" value="Alpha-D-Glucose-1,6-Bisphosphate, subunit A, domain 3"/>
    <property type="match status" value="3"/>
</dbReference>
<dbReference type="GO" id="GO:0006166">
    <property type="term" value="P:purine ribonucleoside salvage"/>
    <property type="evidence" value="ECO:0007669"/>
    <property type="project" value="TreeGrafter"/>
</dbReference>
<dbReference type="InterPro" id="IPR005845">
    <property type="entry name" value="A-D-PHexomutase_a/b/a-II"/>
</dbReference>
<evidence type="ECO:0000256" key="14">
    <source>
        <dbReference type="RuleBase" id="RU004326"/>
    </source>
</evidence>
<evidence type="ECO:0000313" key="20">
    <source>
        <dbReference type="Proteomes" id="UP000199584"/>
    </source>
</evidence>
<dbReference type="PANTHER" id="PTHR45745">
    <property type="entry name" value="PHOSPHOMANNOMUTASE 45A"/>
    <property type="match status" value="1"/>
</dbReference>
<evidence type="ECO:0000256" key="4">
    <source>
        <dbReference type="ARBA" id="ARBA00005189"/>
    </source>
</evidence>
<comment type="pathway">
    <text evidence="3">Glycolipid metabolism; diglucosyl-diacylglycerol biosynthesis.</text>
</comment>
<evidence type="ECO:0000256" key="10">
    <source>
        <dbReference type="ARBA" id="ARBA00023235"/>
    </source>
</evidence>
<evidence type="ECO:0000259" key="18">
    <source>
        <dbReference type="Pfam" id="PF02880"/>
    </source>
</evidence>
<evidence type="ECO:0000259" key="16">
    <source>
        <dbReference type="Pfam" id="PF02878"/>
    </source>
</evidence>
<evidence type="ECO:0000256" key="9">
    <source>
        <dbReference type="ARBA" id="ARBA00022842"/>
    </source>
</evidence>
<accession>A0A1I6DE30</accession>
<dbReference type="InterPro" id="IPR005846">
    <property type="entry name" value="A-D-PHexomutase_a/b/a-III"/>
</dbReference>
<dbReference type="InterPro" id="IPR005841">
    <property type="entry name" value="Alpha-D-phosphohexomutase_SF"/>
</dbReference>
<feature type="domain" description="Alpha-D-phosphohexomutase C-terminal" evidence="15">
    <location>
        <begin position="433"/>
        <end position="491"/>
    </location>
</feature>
<dbReference type="InterPro" id="IPR016066">
    <property type="entry name" value="A-D-PHexomutase_CS"/>
</dbReference>
<dbReference type="PANTHER" id="PTHR45745:SF1">
    <property type="entry name" value="PHOSPHOGLUCOMUTASE 2B-RELATED"/>
    <property type="match status" value="1"/>
</dbReference>
<dbReference type="Pfam" id="PF00408">
    <property type="entry name" value="PGM_PMM_IV"/>
    <property type="match status" value="1"/>
</dbReference>
<keyword evidence="20" id="KW-1185">Reference proteome</keyword>
<dbReference type="InterPro" id="IPR036900">
    <property type="entry name" value="A-D-PHexomutase_C_sf"/>
</dbReference>
<evidence type="ECO:0000256" key="6">
    <source>
        <dbReference type="ARBA" id="ARBA00012728"/>
    </source>
</evidence>
<dbReference type="EMBL" id="FOYM01000009">
    <property type="protein sequence ID" value="SFR03709.1"/>
    <property type="molecule type" value="Genomic_DNA"/>
</dbReference>
<keyword evidence="10" id="KW-0413">Isomerase</keyword>
<dbReference type="Pfam" id="PF02878">
    <property type="entry name" value="PGM_PMM_I"/>
    <property type="match status" value="1"/>
</dbReference>
<dbReference type="SUPFAM" id="SSF53738">
    <property type="entry name" value="Phosphoglucomutase, first 3 domains"/>
    <property type="match status" value="2"/>
</dbReference>
<feature type="domain" description="Alpha-D-phosphohexomutase alpha/beta/alpha" evidence="17">
    <location>
        <begin position="186"/>
        <end position="285"/>
    </location>
</feature>
<dbReference type="Proteomes" id="UP000199584">
    <property type="component" value="Unassembled WGS sequence"/>
</dbReference>
<evidence type="ECO:0000313" key="19">
    <source>
        <dbReference type="EMBL" id="SFR03709.1"/>
    </source>
</evidence>
<evidence type="ECO:0000256" key="7">
    <source>
        <dbReference type="ARBA" id="ARBA00022553"/>
    </source>
</evidence>
<dbReference type="InterPro" id="IPR005843">
    <property type="entry name" value="A-D-PHexomutase_C"/>
</dbReference>
<dbReference type="SUPFAM" id="SSF55957">
    <property type="entry name" value="Phosphoglucomutase, C-terminal domain"/>
    <property type="match status" value="1"/>
</dbReference>
<dbReference type="OrthoDB" id="9806956at2"/>
<feature type="domain" description="Alpha-D-phosphohexomutase alpha/beta/alpha" evidence="16">
    <location>
        <begin position="4"/>
        <end position="136"/>
    </location>
</feature>
<dbReference type="RefSeq" id="WP_092482777.1">
    <property type="nucleotide sequence ID" value="NZ_FOYM01000009.1"/>
</dbReference>
<keyword evidence="9 14" id="KW-0460">Magnesium</keyword>
<comment type="catalytic activity">
    <reaction evidence="1">
        <text>alpha-D-glucose 1-phosphate = alpha-D-glucose 6-phosphate</text>
        <dbReference type="Rhea" id="RHEA:23536"/>
        <dbReference type="ChEBI" id="CHEBI:58225"/>
        <dbReference type="ChEBI" id="CHEBI:58601"/>
        <dbReference type="EC" id="5.4.2.2"/>
    </reaction>
</comment>
<dbReference type="CDD" id="cd05800">
    <property type="entry name" value="PGM_like2"/>
    <property type="match status" value="1"/>
</dbReference>
<dbReference type="PRINTS" id="PR00509">
    <property type="entry name" value="PGMPMM"/>
</dbReference>
<dbReference type="AlphaFoldDB" id="A0A1I6DE30"/>
<evidence type="ECO:0000256" key="3">
    <source>
        <dbReference type="ARBA" id="ARBA00005164"/>
    </source>
</evidence>
<keyword evidence="8 14" id="KW-0479">Metal-binding</keyword>
<evidence type="ECO:0000256" key="12">
    <source>
        <dbReference type="ARBA" id="ARBA00041398"/>
    </source>
</evidence>
<organism evidence="19 20">
    <name type="scientific">Desulfoscipio geothermicus DSM 3669</name>
    <dbReference type="NCBI Taxonomy" id="1121426"/>
    <lineage>
        <taxon>Bacteria</taxon>
        <taxon>Bacillati</taxon>
        <taxon>Bacillota</taxon>
        <taxon>Clostridia</taxon>
        <taxon>Eubacteriales</taxon>
        <taxon>Desulfallaceae</taxon>
        <taxon>Desulfoscipio</taxon>
    </lineage>
</organism>
<evidence type="ECO:0000256" key="11">
    <source>
        <dbReference type="ARBA" id="ARBA00039995"/>
    </source>
</evidence>
<dbReference type="InterPro" id="IPR016055">
    <property type="entry name" value="A-D-PHexomutase_a/b/a-I/II/III"/>
</dbReference>
<sequence>MRRIKFGTDGWRGIIADDFTFENVRVVSQAVADYINDRNMAHRGIVVGYDNRFLSDRFADTVADVMIQNGIKVYLSGGPLPTPVTAFAVKVHDAAGAVMLTASHNPPEYNGFKFIPDYAGPALPHITRAIEENVMRLQDVGGVRVLNQEAAVELAFKPGHTGAPAPAAHATKPHIAERIIIDPRPEYFEHLEQLVDMEAIGRANMEVMVDAMHGSGMGYLDVLLKKARARVKECRCSRDPLFGGSMPEPTGKSLAGVCRWIQEEEGRLGLALDGDADRFGIIDAGGVYITPNQFLPLLYHHLITVKGLVGPVTRTVATSHMLDRIARKHGQAVYETPVGFKYIGQNLMEKDCVLGGEESGGLSIKGHIPEKDGILAGLLAAEMVAVHGKSLADLAEEVARQYGGKLYSERLDVRTTPKQKQQVLEKLQELRPAELAGVPVAERVDLDGLKLVLAGGEWVLVRPSGTEPLFRIYVETGQPERIEQIRRDLMEMVGLQ</sequence>
<comment type="cofactor">
    <cofactor evidence="2">
        <name>Mg(2+)</name>
        <dbReference type="ChEBI" id="CHEBI:18420"/>
    </cofactor>
</comment>
<dbReference type="GO" id="GO:0005975">
    <property type="term" value="P:carbohydrate metabolic process"/>
    <property type="evidence" value="ECO:0007669"/>
    <property type="project" value="InterPro"/>
</dbReference>
<name>A0A1I6DE30_9FIRM</name>
<evidence type="ECO:0000256" key="13">
    <source>
        <dbReference type="ARBA" id="ARBA00041467"/>
    </source>
</evidence>
<dbReference type="STRING" id="39060.SAMN05660706_10980"/>